<evidence type="ECO:0000313" key="2">
    <source>
        <dbReference type="Proteomes" id="UP000257109"/>
    </source>
</evidence>
<dbReference type="EMBL" id="QJKJ01013358">
    <property type="protein sequence ID" value="RDX66625.1"/>
    <property type="molecule type" value="Genomic_DNA"/>
</dbReference>
<reference evidence="1" key="1">
    <citation type="submission" date="2018-05" db="EMBL/GenBank/DDBJ databases">
        <title>Draft genome of Mucuna pruriens seed.</title>
        <authorList>
            <person name="Nnadi N.E."/>
            <person name="Vos R."/>
            <person name="Hasami M.H."/>
            <person name="Devisetty U.K."/>
            <person name="Aguiy J.C."/>
        </authorList>
    </citation>
    <scope>NUCLEOTIDE SEQUENCE [LARGE SCALE GENOMIC DNA]</scope>
    <source>
        <strain evidence="1">JCA_2017</strain>
    </source>
</reference>
<sequence length="182" mass="20406">MTIMMMVPILTISVIYFHVILKTFHHALGYRQEHSHRTSVTVKGPMCKGFPSPKSTSSNPSFDHCEITKLVERSVFTVLSSNKSTIDLIYPSSFNLALASCTSFTPCRMLPSTNSSTVLSAHASKNPFPSTIALKLTEKRSFTTSVEGNDRLSDRIQERHWKGRMVKSDSGFWVSWAQACRN</sequence>
<keyword evidence="2" id="KW-1185">Reference proteome</keyword>
<protein>
    <submittedName>
        <fullName evidence="1">Uncharacterized protein</fullName>
    </submittedName>
</protein>
<comment type="caution">
    <text evidence="1">The sequence shown here is derived from an EMBL/GenBank/DDBJ whole genome shotgun (WGS) entry which is preliminary data.</text>
</comment>
<evidence type="ECO:0000313" key="1">
    <source>
        <dbReference type="EMBL" id="RDX66625.1"/>
    </source>
</evidence>
<organism evidence="1 2">
    <name type="scientific">Mucuna pruriens</name>
    <name type="common">Velvet bean</name>
    <name type="synonym">Dolichos pruriens</name>
    <dbReference type="NCBI Taxonomy" id="157652"/>
    <lineage>
        <taxon>Eukaryota</taxon>
        <taxon>Viridiplantae</taxon>
        <taxon>Streptophyta</taxon>
        <taxon>Embryophyta</taxon>
        <taxon>Tracheophyta</taxon>
        <taxon>Spermatophyta</taxon>
        <taxon>Magnoliopsida</taxon>
        <taxon>eudicotyledons</taxon>
        <taxon>Gunneridae</taxon>
        <taxon>Pentapetalae</taxon>
        <taxon>rosids</taxon>
        <taxon>fabids</taxon>
        <taxon>Fabales</taxon>
        <taxon>Fabaceae</taxon>
        <taxon>Papilionoideae</taxon>
        <taxon>50 kb inversion clade</taxon>
        <taxon>NPAAA clade</taxon>
        <taxon>indigoferoid/millettioid clade</taxon>
        <taxon>Phaseoleae</taxon>
        <taxon>Mucuna</taxon>
    </lineage>
</organism>
<feature type="non-terminal residue" evidence="1">
    <location>
        <position position="1"/>
    </location>
</feature>
<gene>
    <name evidence="1" type="ORF">CR513_54592</name>
</gene>
<dbReference type="AlphaFoldDB" id="A0A371EKN1"/>
<dbReference type="Proteomes" id="UP000257109">
    <property type="component" value="Unassembled WGS sequence"/>
</dbReference>
<accession>A0A371EKN1</accession>
<name>A0A371EKN1_MUCPR</name>
<proteinExistence type="predicted"/>